<dbReference type="KEGG" id="plon:Pla110_33620"/>
<evidence type="ECO:0000313" key="4">
    <source>
        <dbReference type="Proteomes" id="UP000317178"/>
    </source>
</evidence>
<dbReference type="Gene3D" id="3.30.370.10">
    <property type="entry name" value="Barstar-like"/>
    <property type="match status" value="1"/>
</dbReference>
<dbReference type="OrthoDB" id="291508at2"/>
<name>A0A518CQW5_9PLAN</name>
<feature type="domain" description="Barstar (barnase inhibitor)" evidence="2">
    <location>
        <begin position="2"/>
        <end position="76"/>
    </location>
</feature>
<keyword evidence="4" id="KW-1185">Reference proteome</keyword>
<dbReference type="AlphaFoldDB" id="A0A518CQW5"/>
<evidence type="ECO:0000259" key="2">
    <source>
        <dbReference type="Pfam" id="PF01337"/>
    </source>
</evidence>
<organism evidence="3 4">
    <name type="scientific">Polystyrenella longa</name>
    <dbReference type="NCBI Taxonomy" id="2528007"/>
    <lineage>
        <taxon>Bacteria</taxon>
        <taxon>Pseudomonadati</taxon>
        <taxon>Planctomycetota</taxon>
        <taxon>Planctomycetia</taxon>
        <taxon>Planctomycetales</taxon>
        <taxon>Planctomycetaceae</taxon>
        <taxon>Polystyrenella</taxon>
    </lineage>
</organism>
<dbReference type="RefSeq" id="WP_144997119.1">
    <property type="nucleotide sequence ID" value="NZ_CP036281.1"/>
</dbReference>
<reference evidence="3 4" key="1">
    <citation type="submission" date="2019-02" db="EMBL/GenBank/DDBJ databases">
        <title>Deep-cultivation of Planctomycetes and their phenomic and genomic characterization uncovers novel biology.</title>
        <authorList>
            <person name="Wiegand S."/>
            <person name="Jogler M."/>
            <person name="Boedeker C."/>
            <person name="Pinto D."/>
            <person name="Vollmers J."/>
            <person name="Rivas-Marin E."/>
            <person name="Kohn T."/>
            <person name="Peeters S.H."/>
            <person name="Heuer A."/>
            <person name="Rast P."/>
            <person name="Oberbeckmann S."/>
            <person name="Bunk B."/>
            <person name="Jeske O."/>
            <person name="Meyerdierks A."/>
            <person name="Storesund J.E."/>
            <person name="Kallscheuer N."/>
            <person name="Luecker S."/>
            <person name="Lage O.M."/>
            <person name="Pohl T."/>
            <person name="Merkel B.J."/>
            <person name="Hornburger P."/>
            <person name="Mueller R.-W."/>
            <person name="Bruemmer F."/>
            <person name="Labrenz M."/>
            <person name="Spormann A.M."/>
            <person name="Op den Camp H."/>
            <person name="Overmann J."/>
            <person name="Amann R."/>
            <person name="Jetten M.S.M."/>
            <person name="Mascher T."/>
            <person name="Medema M.H."/>
            <person name="Devos D.P."/>
            <person name="Kaster A.-K."/>
            <person name="Ovreas L."/>
            <person name="Rohde M."/>
            <person name="Galperin M.Y."/>
            <person name="Jogler C."/>
        </authorList>
    </citation>
    <scope>NUCLEOTIDE SEQUENCE [LARGE SCALE GENOMIC DNA]</scope>
    <source>
        <strain evidence="3 4">Pla110</strain>
    </source>
</reference>
<comment type="similarity">
    <text evidence="1">Belongs to the barstar family.</text>
</comment>
<gene>
    <name evidence="3" type="ORF">Pla110_33620</name>
</gene>
<dbReference type="Proteomes" id="UP000317178">
    <property type="component" value="Chromosome"/>
</dbReference>
<dbReference type="Pfam" id="PF01337">
    <property type="entry name" value="Barstar"/>
    <property type="match status" value="1"/>
</dbReference>
<evidence type="ECO:0000256" key="1">
    <source>
        <dbReference type="ARBA" id="ARBA00006845"/>
    </source>
</evidence>
<accession>A0A518CQW5</accession>
<evidence type="ECO:0000313" key="3">
    <source>
        <dbReference type="EMBL" id="QDU81619.1"/>
    </source>
</evidence>
<dbReference type="EMBL" id="CP036281">
    <property type="protein sequence ID" value="QDU81619.1"/>
    <property type="molecule type" value="Genomic_DNA"/>
</dbReference>
<protein>
    <submittedName>
        <fullName evidence="3">Barstar (Barnase inhibitor)</fullName>
    </submittedName>
</protein>
<dbReference type="InterPro" id="IPR035905">
    <property type="entry name" value="Barstar-like_sf"/>
</dbReference>
<sequence>MAFLDHLAEVLEFPSYFGRNWDALSDCLTDLSWLKCDEITLDHVVMPALPTKELEIYFDILRDLVAYQGSERELKVHLTFAEGIAFPADLRDS</sequence>
<dbReference type="InterPro" id="IPR000468">
    <property type="entry name" value="Barstar"/>
</dbReference>
<proteinExistence type="inferred from homology"/>
<dbReference type="SUPFAM" id="SSF52038">
    <property type="entry name" value="Barstar-related"/>
    <property type="match status" value="1"/>
</dbReference>